<dbReference type="RefSeq" id="XP_070906092.1">
    <property type="nucleotide sequence ID" value="XM_071038174.1"/>
</dbReference>
<evidence type="ECO:0000313" key="2">
    <source>
        <dbReference type="EMBL" id="KAL2862002.1"/>
    </source>
</evidence>
<feature type="compositionally biased region" description="Polar residues" evidence="1">
    <location>
        <begin position="42"/>
        <end position="66"/>
    </location>
</feature>
<protein>
    <recommendedName>
        <fullName evidence="4">Secreted protein</fullName>
    </recommendedName>
</protein>
<dbReference type="GeneID" id="98153338"/>
<organism evidence="2 3">
    <name type="scientific">Aspergillus pseudodeflectus</name>
    <dbReference type="NCBI Taxonomy" id="176178"/>
    <lineage>
        <taxon>Eukaryota</taxon>
        <taxon>Fungi</taxon>
        <taxon>Dikarya</taxon>
        <taxon>Ascomycota</taxon>
        <taxon>Pezizomycotina</taxon>
        <taxon>Eurotiomycetes</taxon>
        <taxon>Eurotiomycetidae</taxon>
        <taxon>Eurotiales</taxon>
        <taxon>Aspergillaceae</taxon>
        <taxon>Aspergillus</taxon>
        <taxon>Aspergillus subgen. Nidulantes</taxon>
    </lineage>
</organism>
<gene>
    <name evidence="2" type="ORF">BJX68DRAFT_223634</name>
</gene>
<evidence type="ECO:0000313" key="3">
    <source>
        <dbReference type="Proteomes" id="UP001610444"/>
    </source>
</evidence>
<dbReference type="Proteomes" id="UP001610444">
    <property type="component" value="Unassembled WGS sequence"/>
</dbReference>
<reference evidence="2 3" key="1">
    <citation type="submission" date="2024-07" db="EMBL/GenBank/DDBJ databases">
        <title>Section-level genome sequencing and comparative genomics of Aspergillus sections Usti and Cavernicolus.</title>
        <authorList>
            <consortium name="Lawrence Berkeley National Laboratory"/>
            <person name="Nybo J.L."/>
            <person name="Vesth T.C."/>
            <person name="Theobald S."/>
            <person name="Frisvad J.C."/>
            <person name="Larsen T.O."/>
            <person name="Kjaerboelling I."/>
            <person name="Rothschild-Mancinelli K."/>
            <person name="Lyhne E.K."/>
            <person name="Kogle M.E."/>
            <person name="Barry K."/>
            <person name="Clum A."/>
            <person name="Na H."/>
            <person name="Ledsgaard L."/>
            <person name="Lin J."/>
            <person name="Lipzen A."/>
            <person name="Kuo A."/>
            <person name="Riley R."/>
            <person name="Mondo S."/>
            <person name="LaButti K."/>
            <person name="Haridas S."/>
            <person name="Pangalinan J."/>
            <person name="Salamov A.A."/>
            <person name="Simmons B.A."/>
            <person name="Magnuson J.K."/>
            <person name="Chen J."/>
            <person name="Drula E."/>
            <person name="Henrissat B."/>
            <person name="Wiebenga A."/>
            <person name="Lubbers R.J."/>
            <person name="Gomes A.C."/>
            <person name="Macurrencykelacurrency M.R."/>
            <person name="Stajich J."/>
            <person name="Grigoriev I.V."/>
            <person name="Mortensen U.H."/>
            <person name="De vries R.P."/>
            <person name="Baker S.E."/>
            <person name="Andersen M.R."/>
        </authorList>
    </citation>
    <scope>NUCLEOTIDE SEQUENCE [LARGE SCALE GENOMIC DNA]</scope>
    <source>
        <strain evidence="2 3">CBS 756.74</strain>
    </source>
</reference>
<keyword evidence="3" id="KW-1185">Reference proteome</keyword>
<sequence>MSCLHQRSTRSLTAGVGWGLLISMSFAMTKQDRQPWDEPHNGTGSDEPTFAVTPTTGSREYSCNSRPRTREDRAKTALLQRQPESGESLP</sequence>
<feature type="compositionally biased region" description="Basic and acidic residues" evidence="1">
    <location>
        <begin position="31"/>
        <end position="40"/>
    </location>
</feature>
<dbReference type="EMBL" id="JBFXLR010000001">
    <property type="protein sequence ID" value="KAL2862002.1"/>
    <property type="molecule type" value="Genomic_DNA"/>
</dbReference>
<feature type="region of interest" description="Disordered" evidence="1">
    <location>
        <begin position="31"/>
        <end position="90"/>
    </location>
</feature>
<accession>A0ABR4LF20</accession>
<comment type="caution">
    <text evidence="2">The sequence shown here is derived from an EMBL/GenBank/DDBJ whole genome shotgun (WGS) entry which is preliminary data.</text>
</comment>
<evidence type="ECO:0000256" key="1">
    <source>
        <dbReference type="SAM" id="MobiDB-lite"/>
    </source>
</evidence>
<evidence type="ECO:0008006" key="4">
    <source>
        <dbReference type="Google" id="ProtNLM"/>
    </source>
</evidence>
<proteinExistence type="predicted"/>
<name>A0ABR4LF20_9EURO</name>